<protein>
    <submittedName>
        <fullName evidence="1">Uncharacterized protein</fullName>
    </submittedName>
</protein>
<reference evidence="1 2" key="1">
    <citation type="journal article" date="2018" name="Arch. Microbiol.">
        <title>New insights into the metabolic potential of the phototrophic purple bacterium Rhodopila globiformis DSM 161(T) from its draft genome sequence and evidence for a vanadium-dependent nitrogenase.</title>
        <authorList>
            <person name="Imhoff J.F."/>
            <person name="Rahn T."/>
            <person name="Kunzel S."/>
            <person name="Neulinger S.C."/>
        </authorList>
    </citation>
    <scope>NUCLEOTIDE SEQUENCE [LARGE SCALE GENOMIC DNA]</scope>
    <source>
        <strain evidence="1 2">DSM 16996</strain>
    </source>
</reference>
<accession>A0A2S6MYJ0</accession>
<sequence>MNPHRFRGIVAIRRRGRQRDPQRKFSLNAAIFTLSLFAGIGFRIEPLRLLAPSLAPVIPKRSETMSDALFLVFGLALIGVMAAYIHALTRA</sequence>
<name>A0A2S6MYJ0_9HYPH</name>
<proteinExistence type="predicted"/>
<comment type="caution">
    <text evidence="1">The sequence shown here is derived from an EMBL/GenBank/DDBJ whole genome shotgun (WGS) entry which is preliminary data.</text>
</comment>
<dbReference type="EMBL" id="NHSJ01000124">
    <property type="protein sequence ID" value="PPQ27420.1"/>
    <property type="molecule type" value="Genomic_DNA"/>
</dbReference>
<dbReference type="Proteomes" id="UP000239089">
    <property type="component" value="Unassembled WGS sequence"/>
</dbReference>
<organism evidence="1 2">
    <name type="scientific">Rhodoblastus sphagnicola</name>
    <dbReference type="NCBI Taxonomy" id="333368"/>
    <lineage>
        <taxon>Bacteria</taxon>
        <taxon>Pseudomonadati</taxon>
        <taxon>Pseudomonadota</taxon>
        <taxon>Alphaproteobacteria</taxon>
        <taxon>Hyphomicrobiales</taxon>
        <taxon>Rhodoblastaceae</taxon>
        <taxon>Rhodoblastus</taxon>
    </lineage>
</organism>
<keyword evidence="2" id="KW-1185">Reference proteome</keyword>
<dbReference type="AlphaFoldDB" id="A0A2S6MYJ0"/>
<gene>
    <name evidence="1" type="ORF">CCR94_20125</name>
</gene>
<dbReference type="RefSeq" id="WP_104509625.1">
    <property type="nucleotide sequence ID" value="NZ_JACIGC010000038.1"/>
</dbReference>
<evidence type="ECO:0000313" key="1">
    <source>
        <dbReference type="EMBL" id="PPQ27420.1"/>
    </source>
</evidence>
<evidence type="ECO:0000313" key="2">
    <source>
        <dbReference type="Proteomes" id="UP000239089"/>
    </source>
</evidence>